<feature type="compositionally biased region" description="Polar residues" evidence="3">
    <location>
        <begin position="49"/>
        <end position="59"/>
    </location>
</feature>
<proteinExistence type="inferred from homology"/>
<evidence type="ECO:0000313" key="4">
    <source>
        <dbReference type="EMBL" id="BAE51293.1"/>
    </source>
</evidence>
<dbReference type="PANTHER" id="PTHR35089">
    <property type="entry name" value="CHAPERONE PROTEIN SKP"/>
    <property type="match status" value="1"/>
</dbReference>
<dbReference type="HOGENOM" id="CLU_962427_0_0_5"/>
<dbReference type="PANTHER" id="PTHR35089:SF1">
    <property type="entry name" value="CHAPERONE PROTEIN SKP"/>
    <property type="match status" value="1"/>
</dbReference>
<dbReference type="InterPro" id="IPR005632">
    <property type="entry name" value="Chaperone_Skp"/>
</dbReference>
<dbReference type="EMBL" id="AP007255">
    <property type="protein sequence ID" value="BAE51293.1"/>
    <property type="molecule type" value="Genomic_DNA"/>
</dbReference>
<keyword evidence="2" id="KW-0732">Signal</keyword>
<evidence type="ECO:0000256" key="1">
    <source>
        <dbReference type="ARBA" id="ARBA00009091"/>
    </source>
</evidence>
<gene>
    <name evidence="4" type="ordered locus">amb2489</name>
</gene>
<dbReference type="GO" id="GO:0050821">
    <property type="term" value="P:protein stabilization"/>
    <property type="evidence" value="ECO:0007669"/>
    <property type="project" value="TreeGrafter"/>
</dbReference>
<dbReference type="KEGG" id="mag:amb2489"/>
<name>Q2W4D2_PARM1</name>
<accession>Q2W4D2</accession>
<feature type="region of interest" description="Disordered" evidence="3">
    <location>
        <begin position="267"/>
        <end position="289"/>
    </location>
</feature>
<dbReference type="STRING" id="342108.amb2489"/>
<dbReference type="GO" id="GO:0051082">
    <property type="term" value="F:unfolded protein binding"/>
    <property type="evidence" value="ECO:0007669"/>
    <property type="project" value="InterPro"/>
</dbReference>
<keyword evidence="5" id="KW-1185">Reference proteome</keyword>
<dbReference type="Proteomes" id="UP000007058">
    <property type="component" value="Chromosome"/>
</dbReference>
<protein>
    <submittedName>
        <fullName evidence="4">Outer membrane protein</fullName>
    </submittedName>
</protein>
<dbReference type="SMART" id="SM00935">
    <property type="entry name" value="OmpH"/>
    <property type="match status" value="1"/>
</dbReference>
<organism evidence="4 5">
    <name type="scientific">Paramagnetospirillum magneticum (strain ATCC 700264 / AMB-1)</name>
    <name type="common">Magnetospirillum magneticum</name>
    <dbReference type="NCBI Taxonomy" id="342108"/>
    <lineage>
        <taxon>Bacteria</taxon>
        <taxon>Pseudomonadati</taxon>
        <taxon>Pseudomonadota</taxon>
        <taxon>Alphaproteobacteria</taxon>
        <taxon>Rhodospirillales</taxon>
        <taxon>Magnetospirillaceae</taxon>
        <taxon>Paramagnetospirillum</taxon>
    </lineage>
</organism>
<dbReference type="AlphaFoldDB" id="Q2W4D2"/>
<evidence type="ECO:0000313" key="5">
    <source>
        <dbReference type="Proteomes" id="UP000007058"/>
    </source>
</evidence>
<reference evidence="4 5" key="1">
    <citation type="journal article" date="2005" name="DNA Res.">
        <title>Complete genome sequence of the facultative anaerobic magnetotactic bacterium Magnetospirillum sp. strain AMB-1.</title>
        <authorList>
            <person name="Matsunaga T."/>
            <person name="Okamura Y."/>
            <person name="Fukuda Y."/>
            <person name="Wahyudi A.T."/>
            <person name="Murase Y."/>
            <person name="Takeyama H."/>
        </authorList>
    </citation>
    <scope>NUCLEOTIDE SEQUENCE [LARGE SCALE GENOMIC DNA]</scope>
    <source>
        <strain evidence="5">ATCC 700264 / AMB-1</strain>
    </source>
</reference>
<dbReference type="SUPFAM" id="SSF111384">
    <property type="entry name" value="OmpH-like"/>
    <property type="match status" value="1"/>
</dbReference>
<comment type="similarity">
    <text evidence="1">Belongs to the Skp family.</text>
</comment>
<dbReference type="GO" id="GO:0005829">
    <property type="term" value="C:cytosol"/>
    <property type="evidence" value="ECO:0007669"/>
    <property type="project" value="TreeGrafter"/>
</dbReference>
<evidence type="ECO:0000256" key="2">
    <source>
        <dbReference type="ARBA" id="ARBA00022729"/>
    </source>
</evidence>
<dbReference type="InterPro" id="IPR024930">
    <property type="entry name" value="Skp_dom_sf"/>
</dbReference>
<dbReference type="Gene3D" id="3.30.910.20">
    <property type="entry name" value="Skp domain"/>
    <property type="match status" value="1"/>
</dbReference>
<evidence type="ECO:0000256" key="3">
    <source>
        <dbReference type="SAM" id="MobiDB-lite"/>
    </source>
</evidence>
<dbReference type="Pfam" id="PF03938">
    <property type="entry name" value="OmpH"/>
    <property type="match status" value="1"/>
</dbReference>
<feature type="region of interest" description="Disordered" evidence="3">
    <location>
        <begin position="48"/>
        <end position="71"/>
    </location>
</feature>
<sequence>MRPIRPTLLRFSSPARSVFLPASVSPGSRLWGRFQSISATRWSKRSSTRKNFSGSTLEPSSDRARRHVPASRGRDVVRNSLSRRLALAARLVSLPSLALVVLLSFSGAAVAQRASSAPMSLIIVDIQQAQRDSLPGRALAAQRDKYQQNFQSEFNAARQALQRSDQDLAKQKGTMPQEAYDQKVKALELQVVAFQNKTQMAVRALEKSTDSAMAELMNAILTITGEIAAEMGANLVLPKQQVVLHEPRMDVTAQVIERLNKKLPTVNFPIPQVDDHSSPEVPPSKSGKK</sequence>